<feature type="region of interest" description="Disordered" evidence="2">
    <location>
        <begin position="151"/>
        <end position="186"/>
    </location>
</feature>
<protein>
    <submittedName>
        <fullName evidence="4 5">Uncharacterized protein LOC132803712 isoform X1</fullName>
    </submittedName>
</protein>
<feature type="compositionally biased region" description="Basic and acidic residues" evidence="2">
    <location>
        <begin position="40"/>
        <end position="50"/>
    </location>
</feature>
<feature type="region of interest" description="Disordered" evidence="2">
    <location>
        <begin position="34"/>
        <end position="69"/>
    </location>
</feature>
<dbReference type="RefSeq" id="XP_060673061.1">
    <property type="nucleotide sequence ID" value="XM_060817078.1"/>
</dbReference>
<name>A0ABM4A8K2_ZIZJJ</name>
<sequence length="360" mass="40612">MMATTTNLFHLLEGDDEDPRQLAVAATAKVRAVQTPSQARDVREAKKETGQRGGRGVGHSCGRRKPRKTSKVAQVTTNVNLAEKNLGDDEPNGVDKPSGKKIEVCQLDEMAQVTIDVNLAEKNLVNDKADSADKPERKESYEVVKVNFGDDKFEEKEDEMPELEDVDKDDDEPGGDKGVGDDTNEDKEMTNGMLFEFLCTLFRIPFSLARYFYARLEGVFTSPASVLKETSTTRLDINLLRAMLQDLSLVISDPPPVVDSDALRDDKLHDQANRMAELDDIYLALEELIILEEYLNKKKDRLANLVKRCTTVDGFKNLNKLLSEAEQKVKDMREEMDTALRRLQKCLLFEDYYHKQNSAS</sequence>
<keyword evidence="3" id="KW-1185">Reference proteome</keyword>
<evidence type="ECO:0000313" key="7">
    <source>
        <dbReference type="RefSeq" id="XP_060673061.1"/>
    </source>
</evidence>
<evidence type="ECO:0000313" key="6">
    <source>
        <dbReference type="RefSeq" id="XP_060673060.1"/>
    </source>
</evidence>
<accession>A0ABM4A8K2</accession>
<evidence type="ECO:0000256" key="2">
    <source>
        <dbReference type="SAM" id="MobiDB-lite"/>
    </source>
</evidence>
<organism evidence="3 6">
    <name type="scientific">Ziziphus jujuba</name>
    <name type="common">Chinese jujube</name>
    <name type="synonym">Ziziphus sativa</name>
    <dbReference type="NCBI Taxonomy" id="326968"/>
    <lineage>
        <taxon>Eukaryota</taxon>
        <taxon>Viridiplantae</taxon>
        <taxon>Streptophyta</taxon>
        <taxon>Embryophyta</taxon>
        <taxon>Tracheophyta</taxon>
        <taxon>Spermatophyta</taxon>
        <taxon>Magnoliopsida</taxon>
        <taxon>eudicotyledons</taxon>
        <taxon>Gunneridae</taxon>
        <taxon>Pentapetalae</taxon>
        <taxon>rosids</taxon>
        <taxon>fabids</taxon>
        <taxon>Rosales</taxon>
        <taxon>Rhamnaceae</taxon>
        <taxon>Paliureae</taxon>
        <taxon>Ziziphus</taxon>
    </lineage>
</organism>
<dbReference type="GeneID" id="132803712"/>
<proteinExistence type="predicted"/>
<evidence type="ECO:0000313" key="5">
    <source>
        <dbReference type="RefSeq" id="XP_060673059.1"/>
    </source>
</evidence>
<evidence type="ECO:0000313" key="3">
    <source>
        <dbReference type="Proteomes" id="UP001652623"/>
    </source>
</evidence>
<dbReference type="Proteomes" id="UP001652623">
    <property type="component" value="Chromosome 5"/>
</dbReference>
<gene>
    <name evidence="4 5 6 7" type="primary">LOC132803712</name>
</gene>
<feature type="coiled-coil region" evidence="1">
    <location>
        <begin position="315"/>
        <end position="342"/>
    </location>
</feature>
<evidence type="ECO:0000256" key="1">
    <source>
        <dbReference type="SAM" id="Coils"/>
    </source>
</evidence>
<feature type="compositionally biased region" description="Acidic residues" evidence="2">
    <location>
        <begin position="156"/>
        <end position="173"/>
    </location>
</feature>
<dbReference type="RefSeq" id="XP_060673059.1">
    <property type="nucleotide sequence ID" value="XM_060817076.1"/>
</dbReference>
<dbReference type="RefSeq" id="XP_060673060.1">
    <property type="nucleotide sequence ID" value="XM_060817077.1"/>
</dbReference>
<reference evidence="4 5" key="1">
    <citation type="submission" date="2025-05" db="UniProtKB">
        <authorList>
            <consortium name="RefSeq"/>
        </authorList>
    </citation>
    <scope>IDENTIFICATION</scope>
    <source>
        <tissue evidence="4 5">Seedling</tissue>
    </source>
</reference>
<evidence type="ECO:0000313" key="4">
    <source>
        <dbReference type="RefSeq" id="XP_060673058.1"/>
    </source>
</evidence>
<keyword evidence="1" id="KW-0175">Coiled coil</keyword>
<dbReference type="RefSeq" id="XP_060673058.1">
    <property type="nucleotide sequence ID" value="XM_060817075.1"/>
</dbReference>